<name>A0A6S6SHV7_9BACT</name>
<dbReference type="AlphaFoldDB" id="A0A6S6SHV7"/>
<keyword evidence="1" id="KW-0479">Metal-binding</keyword>
<organism evidence="2">
    <name type="scientific">uncultured Sulfurovum sp</name>
    <dbReference type="NCBI Taxonomy" id="269237"/>
    <lineage>
        <taxon>Bacteria</taxon>
        <taxon>Pseudomonadati</taxon>
        <taxon>Campylobacterota</taxon>
        <taxon>Epsilonproteobacteria</taxon>
        <taxon>Campylobacterales</taxon>
        <taxon>Sulfurovaceae</taxon>
        <taxon>Sulfurovum</taxon>
        <taxon>environmental samples</taxon>
    </lineage>
</organism>
<sequence>MSTTLLQNASQNLSDVLRDVFLHNDSSRALVIYDLNSPLSVLLTDAYREALPNGIFVNFHDTETDEIMVQIESLKSADFVALVQSKSFRLSAFRIRIELFKKKIKVAEHPHLGRMPTDNEVKNYVNALAYDKEYYHHTGHTLKNILKTAEGAIVHSGNEKLIYRGGFEDPKINIGDYRGMNNIGGQFPIGEVFTESKELTSLNGRTNIIAFGDTNYTVNIPVQPITIVIENGKIVKTENTTEEFEAVLAMIKEEENIVWVRELGLGLNRALSKENFVTDMGTFERMCGLHLSLGAKHGIYAKEGMKRNSGKFHIDVMIDTSSLEIDGVKVFDGKKWMV</sequence>
<dbReference type="GO" id="GO:0046872">
    <property type="term" value="F:metal ion binding"/>
    <property type="evidence" value="ECO:0007669"/>
    <property type="project" value="UniProtKB-KW"/>
</dbReference>
<dbReference type="EMBL" id="CACVAP010000051">
    <property type="protein sequence ID" value="CAA6806986.1"/>
    <property type="molecule type" value="Genomic_DNA"/>
</dbReference>
<dbReference type="PANTHER" id="PTHR34448:SF1">
    <property type="entry name" value="BLL6088 PROTEIN"/>
    <property type="match status" value="1"/>
</dbReference>
<evidence type="ECO:0000256" key="1">
    <source>
        <dbReference type="ARBA" id="ARBA00022723"/>
    </source>
</evidence>
<accession>A0A6S6SHV7</accession>
<dbReference type="SUPFAM" id="SSF144052">
    <property type="entry name" value="Thermophilic metalloprotease-like"/>
    <property type="match status" value="1"/>
</dbReference>
<evidence type="ECO:0008006" key="3">
    <source>
        <dbReference type="Google" id="ProtNLM"/>
    </source>
</evidence>
<protein>
    <recommendedName>
        <fullName evidence="3">Aminopeptidase</fullName>
    </recommendedName>
</protein>
<proteinExistence type="predicted"/>
<gene>
    <name evidence="2" type="ORF">HELGO_WM15621</name>
</gene>
<dbReference type="PANTHER" id="PTHR34448">
    <property type="entry name" value="AMINOPEPTIDASE"/>
    <property type="match status" value="1"/>
</dbReference>
<reference evidence="2" key="1">
    <citation type="submission" date="2020-01" db="EMBL/GenBank/DDBJ databases">
        <authorList>
            <person name="Meier V. D."/>
            <person name="Meier V D."/>
        </authorList>
    </citation>
    <scope>NUCLEOTIDE SEQUENCE</scope>
    <source>
        <strain evidence="2">HLG_WM_MAG_06</strain>
    </source>
</reference>
<dbReference type="InterPro" id="IPR052170">
    <property type="entry name" value="M29_Exopeptidase"/>
</dbReference>
<evidence type="ECO:0000313" key="2">
    <source>
        <dbReference type="EMBL" id="CAA6806986.1"/>
    </source>
</evidence>